<protein>
    <submittedName>
        <fullName evidence="2">Uncharacterized protein</fullName>
    </submittedName>
</protein>
<feature type="compositionally biased region" description="Low complexity" evidence="1">
    <location>
        <begin position="15"/>
        <end position="29"/>
    </location>
</feature>
<evidence type="ECO:0000313" key="2">
    <source>
        <dbReference type="EMBL" id="KAL2281795.1"/>
    </source>
</evidence>
<dbReference type="EMBL" id="JBAWTH010000054">
    <property type="protein sequence ID" value="KAL2281795.1"/>
    <property type="molecule type" value="Genomic_DNA"/>
</dbReference>
<feature type="region of interest" description="Disordered" evidence="1">
    <location>
        <begin position="47"/>
        <end position="86"/>
    </location>
</feature>
<evidence type="ECO:0000313" key="3">
    <source>
        <dbReference type="Proteomes" id="UP001600888"/>
    </source>
</evidence>
<sequence>MLARAGIRSSIVAPTTTDAAATSTTTNNNSASSLLLPLIELALFLSRPSRTSREQGTADSPACPPPPSGNQHCCPTHSSPRHFSAA</sequence>
<dbReference type="Proteomes" id="UP001600888">
    <property type="component" value="Unassembled WGS sequence"/>
</dbReference>
<reference evidence="2 3" key="1">
    <citation type="submission" date="2024-03" db="EMBL/GenBank/DDBJ databases">
        <title>A high-quality draft genome sequence of Diaporthe vaccinii, a causative agent of upright dieback and viscid rot disease in cranberry plants.</title>
        <authorList>
            <person name="Sarrasin M."/>
            <person name="Lang B.F."/>
            <person name="Burger G."/>
        </authorList>
    </citation>
    <scope>NUCLEOTIDE SEQUENCE [LARGE SCALE GENOMIC DNA]</scope>
    <source>
        <strain evidence="2 3">IS7</strain>
    </source>
</reference>
<comment type="caution">
    <text evidence="2">The sequence shown here is derived from an EMBL/GenBank/DDBJ whole genome shotgun (WGS) entry which is preliminary data.</text>
</comment>
<organism evidence="2 3">
    <name type="scientific">Diaporthe vaccinii</name>
    <dbReference type="NCBI Taxonomy" id="105482"/>
    <lineage>
        <taxon>Eukaryota</taxon>
        <taxon>Fungi</taxon>
        <taxon>Dikarya</taxon>
        <taxon>Ascomycota</taxon>
        <taxon>Pezizomycotina</taxon>
        <taxon>Sordariomycetes</taxon>
        <taxon>Sordariomycetidae</taxon>
        <taxon>Diaporthales</taxon>
        <taxon>Diaporthaceae</taxon>
        <taxon>Diaporthe</taxon>
        <taxon>Diaporthe eres species complex</taxon>
    </lineage>
</organism>
<proteinExistence type="predicted"/>
<gene>
    <name evidence="2" type="ORF">FJTKL_11268</name>
</gene>
<keyword evidence="3" id="KW-1185">Reference proteome</keyword>
<evidence type="ECO:0000256" key="1">
    <source>
        <dbReference type="SAM" id="MobiDB-lite"/>
    </source>
</evidence>
<feature type="region of interest" description="Disordered" evidence="1">
    <location>
        <begin position="1"/>
        <end position="29"/>
    </location>
</feature>
<accession>A0ABR4EH66</accession>
<name>A0ABR4EH66_9PEZI</name>
<feature type="compositionally biased region" description="Polar residues" evidence="1">
    <location>
        <begin position="69"/>
        <end position="78"/>
    </location>
</feature>